<sequence length="71" mass="7480">MGVAMQNLLLTLAALACPIGMGLMMLLMARQSRSRPPTAPSGGAEQELARLRAEVADLQAERSDMPEAGRG</sequence>
<proteinExistence type="predicted"/>
<name>A0ABP7JIM3_9PSEU</name>
<evidence type="ECO:0008006" key="3">
    <source>
        <dbReference type="Google" id="ProtNLM"/>
    </source>
</evidence>
<accession>A0ABP7JIM3</accession>
<evidence type="ECO:0000313" key="2">
    <source>
        <dbReference type="Proteomes" id="UP001501624"/>
    </source>
</evidence>
<keyword evidence="2" id="KW-1185">Reference proteome</keyword>
<evidence type="ECO:0000313" key="1">
    <source>
        <dbReference type="EMBL" id="GAA3845360.1"/>
    </source>
</evidence>
<dbReference type="EMBL" id="BAABCM010000015">
    <property type="protein sequence ID" value="GAA3845360.1"/>
    <property type="molecule type" value="Genomic_DNA"/>
</dbReference>
<reference evidence="2" key="1">
    <citation type="journal article" date="2019" name="Int. J. Syst. Evol. Microbiol.">
        <title>The Global Catalogue of Microorganisms (GCM) 10K type strain sequencing project: providing services to taxonomists for standard genome sequencing and annotation.</title>
        <authorList>
            <consortium name="The Broad Institute Genomics Platform"/>
            <consortium name="The Broad Institute Genome Sequencing Center for Infectious Disease"/>
            <person name="Wu L."/>
            <person name="Ma J."/>
        </authorList>
    </citation>
    <scope>NUCLEOTIDE SEQUENCE [LARGE SCALE GENOMIC DNA]</scope>
    <source>
        <strain evidence="2">JCM 17017</strain>
    </source>
</reference>
<protein>
    <recommendedName>
        <fullName evidence="3">DUF2933 domain-containing protein</fullName>
    </recommendedName>
</protein>
<gene>
    <name evidence="1" type="ORF">GCM10022380_74370</name>
</gene>
<organism evidence="1 2">
    <name type="scientific">Amycolatopsis tucumanensis</name>
    <dbReference type="NCBI Taxonomy" id="401106"/>
    <lineage>
        <taxon>Bacteria</taxon>
        <taxon>Bacillati</taxon>
        <taxon>Actinomycetota</taxon>
        <taxon>Actinomycetes</taxon>
        <taxon>Pseudonocardiales</taxon>
        <taxon>Pseudonocardiaceae</taxon>
        <taxon>Amycolatopsis</taxon>
    </lineage>
</organism>
<dbReference type="Proteomes" id="UP001501624">
    <property type="component" value="Unassembled WGS sequence"/>
</dbReference>
<comment type="caution">
    <text evidence="1">The sequence shown here is derived from an EMBL/GenBank/DDBJ whole genome shotgun (WGS) entry which is preliminary data.</text>
</comment>
<dbReference type="RefSeq" id="WP_237337771.1">
    <property type="nucleotide sequence ID" value="NZ_BAABCM010000015.1"/>
</dbReference>